<gene>
    <name evidence="1" type="ORF">S06H3_66910</name>
</gene>
<proteinExistence type="predicted"/>
<name>X1REL0_9ZZZZ</name>
<feature type="non-terminal residue" evidence="1">
    <location>
        <position position="41"/>
    </location>
</feature>
<comment type="caution">
    <text evidence="1">The sequence shown here is derived from an EMBL/GenBank/DDBJ whole genome shotgun (WGS) entry which is preliminary data.</text>
</comment>
<feature type="non-terminal residue" evidence="1">
    <location>
        <position position="1"/>
    </location>
</feature>
<dbReference type="EMBL" id="BARV01045921">
    <property type="protein sequence ID" value="GAI61585.1"/>
    <property type="molecule type" value="Genomic_DNA"/>
</dbReference>
<dbReference type="AlphaFoldDB" id="X1REL0"/>
<evidence type="ECO:0000313" key="1">
    <source>
        <dbReference type="EMBL" id="GAI61585.1"/>
    </source>
</evidence>
<protein>
    <submittedName>
        <fullName evidence="1">Uncharacterized protein</fullName>
    </submittedName>
</protein>
<sequence length="41" mass="4657">ESVIIEEAEDEEQLKERVESGAIDGGLVLPRDFDEKLKQNK</sequence>
<organism evidence="1">
    <name type="scientific">marine sediment metagenome</name>
    <dbReference type="NCBI Taxonomy" id="412755"/>
    <lineage>
        <taxon>unclassified sequences</taxon>
        <taxon>metagenomes</taxon>
        <taxon>ecological metagenomes</taxon>
    </lineage>
</organism>
<accession>X1REL0</accession>
<reference evidence="1" key="1">
    <citation type="journal article" date="2014" name="Front. Microbiol.">
        <title>High frequency of phylogenetically diverse reductive dehalogenase-homologous genes in deep subseafloor sedimentary metagenomes.</title>
        <authorList>
            <person name="Kawai M."/>
            <person name="Futagami T."/>
            <person name="Toyoda A."/>
            <person name="Takaki Y."/>
            <person name="Nishi S."/>
            <person name="Hori S."/>
            <person name="Arai W."/>
            <person name="Tsubouchi T."/>
            <person name="Morono Y."/>
            <person name="Uchiyama I."/>
            <person name="Ito T."/>
            <person name="Fujiyama A."/>
            <person name="Inagaki F."/>
            <person name="Takami H."/>
        </authorList>
    </citation>
    <scope>NUCLEOTIDE SEQUENCE</scope>
    <source>
        <strain evidence="1">Expedition CK06-06</strain>
    </source>
</reference>